<dbReference type="Proteomes" id="UP000253908">
    <property type="component" value="Chromosome"/>
</dbReference>
<dbReference type="OrthoDB" id="2690514at2"/>
<evidence type="ECO:0000256" key="1">
    <source>
        <dbReference type="SAM" id="Phobius"/>
    </source>
</evidence>
<sequence length="383" mass="45836">MQCLKKKLTSQKITPELTAIKKELTKKSRPTIHENQLSDVELDLIEYINRETENRNLNNVTRTNAYLDFYNRFPEIHWAFLGHMVSRNGGWNMTDLKGSLLSRLLSTEEQKEFFTFLERGNWLIFQDIYPQLLLYEESVKRNTNLFYLLPLFHVSFFMIVIWNYFYRVKDRYLLTVALIVNEQSYLEQRVIQNHYYQSTVLETLEFKLQELLGLNQIIFPLFDGKMTKIIGQTIHQFSSLHDRILLGKGLYQLLFDKENYLSLYKWAIHHPHTGSRKDFWSHLFNDVDESVPWGSYQRRIKDCRIKQNAPKLYSPILKFAWNNMEQKEAEKGDWYSDWKVIHYLKKDMFKGNGAIYHEYCKTLERIELSILAKEAILPKKSKN</sequence>
<keyword evidence="3" id="KW-1185">Reference proteome</keyword>
<proteinExistence type="predicted"/>
<dbReference type="EMBL" id="CP024848">
    <property type="protein sequence ID" value="AXI08067.1"/>
    <property type="molecule type" value="Genomic_DNA"/>
</dbReference>
<dbReference type="Pfam" id="PF10720">
    <property type="entry name" value="DUF2515"/>
    <property type="match status" value="1"/>
</dbReference>
<keyword evidence="1" id="KW-0812">Transmembrane</keyword>
<evidence type="ECO:0000313" key="3">
    <source>
        <dbReference type="Proteomes" id="UP000253908"/>
    </source>
</evidence>
<dbReference type="AlphaFoldDB" id="A0A345PDI7"/>
<dbReference type="InterPro" id="IPR019658">
    <property type="entry name" value="DUF2515"/>
</dbReference>
<evidence type="ECO:0000313" key="2">
    <source>
        <dbReference type="EMBL" id="AXI08067.1"/>
    </source>
</evidence>
<keyword evidence="1" id="KW-1133">Transmembrane helix</keyword>
<protein>
    <submittedName>
        <fullName evidence="2">DUF2515 domain-containing protein</fullName>
    </submittedName>
</protein>
<name>A0A345PDI7_9BACI</name>
<organism evidence="2 3">
    <name type="scientific">Oceanobacillus zhaokaii</name>
    <dbReference type="NCBI Taxonomy" id="2052660"/>
    <lineage>
        <taxon>Bacteria</taxon>
        <taxon>Bacillati</taxon>
        <taxon>Bacillota</taxon>
        <taxon>Bacilli</taxon>
        <taxon>Bacillales</taxon>
        <taxon>Bacillaceae</taxon>
        <taxon>Oceanobacillus</taxon>
    </lineage>
</organism>
<feature type="transmembrane region" description="Helical" evidence="1">
    <location>
        <begin position="145"/>
        <end position="165"/>
    </location>
</feature>
<reference evidence="3" key="1">
    <citation type="submission" date="2017-11" db="EMBL/GenBank/DDBJ databases">
        <authorList>
            <person name="Zhu W."/>
        </authorList>
    </citation>
    <scope>NUCLEOTIDE SEQUENCE [LARGE SCALE GENOMIC DNA]</scope>
    <source>
        <strain evidence="3">160</strain>
    </source>
</reference>
<gene>
    <name evidence="2" type="ORF">CUC15_03400</name>
</gene>
<dbReference type="KEGG" id="ocn:CUC15_03400"/>
<accession>A0A345PDI7</accession>
<keyword evidence="1" id="KW-0472">Membrane</keyword>
<dbReference type="RefSeq" id="WP_114915360.1">
    <property type="nucleotide sequence ID" value="NZ_CP024848.1"/>
</dbReference>